<dbReference type="PIRSF" id="PIRSF006221">
    <property type="entry name" value="Ketosamine-3-kinase"/>
    <property type="match status" value="1"/>
</dbReference>
<evidence type="ECO:0000313" key="3">
    <source>
        <dbReference type="Proteomes" id="UP001316184"/>
    </source>
</evidence>
<dbReference type="GO" id="GO:0016301">
    <property type="term" value="F:kinase activity"/>
    <property type="evidence" value="ECO:0007669"/>
    <property type="project" value="UniProtKB-KW"/>
</dbReference>
<dbReference type="Gene3D" id="1.10.510.10">
    <property type="entry name" value="Transferase(Phosphotransferase) domain 1"/>
    <property type="match status" value="1"/>
</dbReference>
<dbReference type="Gene3D" id="1.20.1270.240">
    <property type="match status" value="1"/>
</dbReference>
<reference evidence="2 3" key="1">
    <citation type="submission" date="2022-08" db="EMBL/GenBank/DDBJ databases">
        <title>novel species in genus Aeromicrobium.</title>
        <authorList>
            <person name="Ye L."/>
        </authorList>
    </citation>
    <scope>NUCLEOTIDE SEQUENCE [LARGE SCALE GENOMIC DNA]</scope>
    <source>
        <strain evidence="3">zg-Y1379</strain>
    </source>
</reference>
<dbReference type="EMBL" id="CP102173">
    <property type="protein sequence ID" value="UUP13604.1"/>
    <property type="molecule type" value="Genomic_DNA"/>
</dbReference>
<dbReference type="InterPro" id="IPR011009">
    <property type="entry name" value="Kinase-like_dom_sf"/>
</dbReference>
<dbReference type="RefSeq" id="WP_232403740.1">
    <property type="nucleotide sequence ID" value="NZ_CP102173.1"/>
</dbReference>
<comment type="similarity">
    <text evidence="1">Belongs to the fructosamine kinase family.</text>
</comment>
<dbReference type="SUPFAM" id="SSF56112">
    <property type="entry name" value="Protein kinase-like (PK-like)"/>
    <property type="match status" value="1"/>
</dbReference>
<keyword evidence="1 2" id="KW-0418">Kinase</keyword>
<evidence type="ECO:0000256" key="1">
    <source>
        <dbReference type="PIRNR" id="PIRNR006221"/>
    </source>
</evidence>
<protein>
    <submittedName>
        <fullName evidence="2">Fructosamine kinase family protein</fullName>
    </submittedName>
</protein>
<accession>A0ABY5M9H7</accession>
<evidence type="ECO:0000313" key="2">
    <source>
        <dbReference type="EMBL" id="UUP13604.1"/>
    </source>
</evidence>
<dbReference type="PANTHER" id="PTHR12149">
    <property type="entry name" value="FRUCTOSAMINE 3 KINASE-RELATED PROTEIN"/>
    <property type="match status" value="1"/>
</dbReference>
<dbReference type="Pfam" id="PF03881">
    <property type="entry name" value="Fructosamin_kin"/>
    <property type="match status" value="1"/>
</dbReference>
<dbReference type="PANTHER" id="PTHR12149:SF8">
    <property type="entry name" value="PROTEIN-RIBULOSAMINE 3-KINASE"/>
    <property type="match status" value="1"/>
</dbReference>
<organism evidence="2 3">
    <name type="scientific">Aeromicrobium wangtongii</name>
    <dbReference type="NCBI Taxonomy" id="2969247"/>
    <lineage>
        <taxon>Bacteria</taxon>
        <taxon>Bacillati</taxon>
        <taxon>Actinomycetota</taxon>
        <taxon>Actinomycetes</taxon>
        <taxon>Propionibacteriales</taxon>
        <taxon>Nocardioidaceae</taxon>
        <taxon>Aeromicrobium</taxon>
    </lineage>
</organism>
<proteinExistence type="inferred from homology"/>
<dbReference type="Gene3D" id="3.30.200.20">
    <property type="entry name" value="Phosphorylase Kinase, domain 1"/>
    <property type="match status" value="1"/>
</dbReference>
<dbReference type="Proteomes" id="UP001316184">
    <property type="component" value="Chromosome"/>
</dbReference>
<keyword evidence="1" id="KW-0808">Transferase</keyword>
<gene>
    <name evidence="2" type="ORF">NQV15_17415</name>
</gene>
<dbReference type="InterPro" id="IPR016477">
    <property type="entry name" value="Fructo-/Ketosamine-3-kinase"/>
</dbReference>
<sequence length="291" mass="31092">MARMAGTAARAETLLGIGVVSTTPVAGGDICTATRLRLTDGRGAIIKTRPQAPDGFFQREAEGLHWLGEAGGAKVPTVLAVADDCLVLDWIEPSKPTPEMAERFGRDLAATHRAGAPSFGAPLDGYIGRAPLPNRPLPTWPEFFASRRVMPYVRAAVDRGSLTPDEASTIEAVMRRIHDLAGPAEPPARIHGDLWSGNIVWGADGDVWIIDPAAHGGHRETDLAMLSLFGAPHLQRILESYEEAAPLAEGWRDRLPLHQLHPLLVHAVLFGGTYGARATAAAKQLLSGHTS</sequence>
<keyword evidence="3" id="KW-1185">Reference proteome</keyword>
<name>A0ABY5M9H7_9ACTN</name>